<evidence type="ECO:0000313" key="4">
    <source>
        <dbReference type="EMBL" id="RVU34672.1"/>
    </source>
</evidence>
<dbReference type="PANTHER" id="PTHR43877">
    <property type="entry name" value="AMINOALKYLPHOSPHONATE N-ACETYLTRANSFERASE-RELATED-RELATED"/>
    <property type="match status" value="1"/>
</dbReference>
<proteinExistence type="predicted"/>
<dbReference type="Pfam" id="PF00583">
    <property type="entry name" value="Acetyltransf_1"/>
    <property type="match status" value="1"/>
</dbReference>
<reference evidence="5" key="1">
    <citation type="submission" date="2019-01" db="EMBL/GenBank/DDBJ databases">
        <title>Gri0909 isolated from a small marine red alga.</title>
        <authorList>
            <person name="Kim J."/>
            <person name="Jeong S.E."/>
            <person name="Jeon C.O."/>
        </authorList>
    </citation>
    <scope>NUCLEOTIDE SEQUENCE [LARGE SCALE GENOMIC DNA]</scope>
    <source>
        <strain evidence="5">Gri0909</strain>
    </source>
</reference>
<dbReference type="SUPFAM" id="SSF55729">
    <property type="entry name" value="Acyl-CoA N-acyltransferases (Nat)"/>
    <property type="match status" value="1"/>
</dbReference>
<dbReference type="PROSITE" id="PS51186">
    <property type="entry name" value="GNAT"/>
    <property type="match status" value="1"/>
</dbReference>
<dbReference type="Gene3D" id="3.40.630.30">
    <property type="match status" value="1"/>
</dbReference>
<dbReference type="Proteomes" id="UP000287447">
    <property type="component" value="Unassembled WGS sequence"/>
</dbReference>
<dbReference type="InterPro" id="IPR000182">
    <property type="entry name" value="GNAT_dom"/>
</dbReference>
<dbReference type="InterPro" id="IPR016181">
    <property type="entry name" value="Acyl_CoA_acyltransferase"/>
</dbReference>
<evidence type="ECO:0000313" key="5">
    <source>
        <dbReference type="Proteomes" id="UP000287447"/>
    </source>
</evidence>
<sequence length="159" mass="17002">MAGAVSIAEESPNQPAVIALLKAGDAYAASLYPAESNHGSDLDELLQPHVTFLVARLDETVVGTGAFVEKGGYAEMKRVFVADTARGLKLGNKLLQAIEQKVAAKGLTILRLETGIRQPEALGLYRRAGYVEIAPFGDYDPDPLSVFMEKTLEREGAGL</sequence>
<keyword evidence="5" id="KW-1185">Reference proteome</keyword>
<evidence type="ECO:0000256" key="2">
    <source>
        <dbReference type="ARBA" id="ARBA00023315"/>
    </source>
</evidence>
<organism evidence="4 5">
    <name type="scientific">Hwanghaeella grinnelliae</name>
    <dbReference type="NCBI Taxonomy" id="2500179"/>
    <lineage>
        <taxon>Bacteria</taxon>
        <taxon>Pseudomonadati</taxon>
        <taxon>Pseudomonadota</taxon>
        <taxon>Alphaproteobacteria</taxon>
        <taxon>Rhodospirillales</taxon>
        <taxon>Rhodospirillaceae</taxon>
        <taxon>Hwanghaeella</taxon>
    </lineage>
</organism>
<dbReference type="AlphaFoldDB" id="A0A437QJK1"/>
<name>A0A437QJK1_9PROT</name>
<evidence type="ECO:0000259" key="3">
    <source>
        <dbReference type="PROSITE" id="PS51186"/>
    </source>
</evidence>
<evidence type="ECO:0000256" key="1">
    <source>
        <dbReference type="ARBA" id="ARBA00022679"/>
    </source>
</evidence>
<dbReference type="InterPro" id="IPR050832">
    <property type="entry name" value="Bact_Acetyltransf"/>
</dbReference>
<keyword evidence="1 4" id="KW-0808">Transferase</keyword>
<dbReference type="GO" id="GO:0016747">
    <property type="term" value="F:acyltransferase activity, transferring groups other than amino-acyl groups"/>
    <property type="evidence" value="ECO:0007669"/>
    <property type="project" value="InterPro"/>
</dbReference>
<protein>
    <submittedName>
        <fullName evidence="4">GNAT family N-acetyltransferase</fullName>
    </submittedName>
</protein>
<dbReference type="PANTHER" id="PTHR43877:SF2">
    <property type="entry name" value="AMINOALKYLPHOSPHONATE N-ACETYLTRANSFERASE-RELATED"/>
    <property type="match status" value="1"/>
</dbReference>
<dbReference type="OrthoDB" id="9805924at2"/>
<dbReference type="EMBL" id="SADE01000003">
    <property type="protein sequence ID" value="RVU34672.1"/>
    <property type="molecule type" value="Genomic_DNA"/>
</dbReference>
<feature type="domain" description="N-acetyltransferase" evidence="3">
    <location>
        <begin position="16"/>
        <end position="153"/>
    </location>
</feature>
<gene>
    <name evidence="4" type="ORF">EOI86_17605</name>
</gene>
<dbReference type="CDD" id="cd04301">
    <property type="entry name" value="NAT_SF"/>
    <property type="match status" value="1"/>
</dbReference>
<dbReference type="RefSeq" id="WP_127766717.1">
    <property type="nucleotide sequence ID" value="NZ_SADE01000003.1"/>
</dbReference>
<keyword evidence="2" id="KW-0012">Acyltransferase</keyword>
<accession>A0A437QJK1</accession>
<comment type="caution">
    <text evidence="4">The sequence shown here is derived from an EMBL/GenBank/DDBJ whole genome shotgun (WGS) entry which is preliminary data.</text>
</comment>